<dbReference type="NCBIfam" id="TIGR04183">
    <property type="entry name" value="Por_Secre_tail"/>
    <property type="match status" value="1"/>
</dbReference>
<reference evidence="4 5" key="1">
    <citation type="submission" date="2017-01" db="EMBL/GenBank/DDBJ databases">
        <title>A new Hymenobacter.</title>
        <authorList>
            <person name="Liang Y."/>
            <person name="Feng F."/>
        </authorList>
    </citation>
    <scope>NUCLEOTIDE SEQUENCE [LARGE SCALE GENOMIC DNA]</scope>
    <source>
        <strain evidence="4">MIMBbqt21</strain>
    </source>
</reference>
<dbReference type="PANTHER" id="PTHR44103">
    <property type="entry name" value="PROPROTEIN CONVERTASE P"/>
    <property type="match status" value="1"/>
</dbReference>
<dbReference type="Pfam" id="PF13517">
    <property type="entry name" value="FG-GAP_3"/>
    <property type="match status" value="2"/>
</dbReference>
<evidence type="ECO:0000256" key="2">
    <source>
        <dbReference type="SAM" id="SignalP"/>
    </source>
</evidence>
<dbReference type="Proteomes" id="UP000194873">
    <property type="component" value="Unassembled WGS sequence"/>
</dbReference>
<dbReference type="Gene3D" id="2.130.10.130">
    <property type="entry name" value="Integrin alpha, N-terminal"/>
    <property type="match status" value="3"/>
</dbReference>
<sequence length="752" mass="80628">MLQRILIILFLLLGQHLALHAQSGQRFGWQYQAAAKVVHGTDTLRNAWAGGFNSPQFSTIDLNGDNQLDLYVFDRMSQRSVAYLNVAAAGGRAWKLAPEYAAIFPPDLQGWALLRDYDCDNRPDLFAWAPGGNIRLFRNVAGAGGRPTFQLVNDQLSFFNTTNNSGNIITGSANMPDIRDINGDGKLDIITFDWIASSTVELYLNNSAACGGLSFRQETSTWANLYGCTATCTEFLFGNVSCRPGQVNHTSGRNLLAIDLDGDGDQDVLTGRDYCTELVSLTNQGTALQATMSASSVNTNFPAGTTPVRITNFPAAYSIDVTFDGRPDLVVAPNLYDNQDTVDSRQAVMFYENTSTSNAPSFAFRQSDFLQRDMIEVSEGAAPALGDLDGDGLVDMLVGSTSRANANGRYRSSLYYYRNVGSRTKPVFKLLDTDYLGLSSRRFAGLKPVLVDLNRDGALDLAFSTAVQNQNSIYYVLNTAPAGQPAAFNVGAAVAITGIPNRLYDAPCFTDVDGDGNVDLLLGTNINTTDFPGYSLRYYRNTGSQPLSQAFALVNNDFGQIRTSTGTRPVNLHPTVADVDADGTPDLLTADASGDLHLFPNYRAQTGLFTDRTDVLYNPVTAQYQGVQLGSGRLAPVAADLNGDNIPELLVGLETGGVVAMAARSTVLATSPAAVAALAFSVYPNPATATATVEAAKPVRVALLDVTGRTVRVSATAARQHTLALEGLAGGVYIVRCETTDGVLVTQRLVVQ</sequence>
<feature type="signal peptide" evidence="2">
    <location>
        <begin position="1"/>
        <end position="21"/>
    </location>
</feature>
<keyword evidence="1 2" id="KW-0732">Signal</keyword>
<dbReference type="InterPro" id="IPR026444">
    <property type="entry name" value="Secre_tail"/>
</dbReference>
<evidence type="ECO:0000256" key="1">
    <source>
        <dbReference type="ARBA" id="ARBA00022729"/>
    </source>
</evidence>
<dbReference type="Pfam" id="PF18962">
    <property type="entry name" value="Por_Secre_tail"/>
    <property type="match status" value="1"/>
</dbReference>
<feature type="domain" description="Secretion system C-terminal sorting" evidence="3">
    <location>
        <begin position="682"/>
        <end position="751"/>
    </location>
</feature>
<evidence type="ECO:0000259" key="3">
    <source>
        <dbReference type="Pfam" id="PF18962"/>
    </source>
</evidence>
<comment type="caution">
    <text evidence="4">The sequence shown here is derived from an EMBL/GenBank/DDBJ whole genome shotgun (WGS) entry which is preliminary data.</text>
</comment>
<dbReference type="AlphaFoldDB" id="A0A243WJF7"/>
<evidence type="ECO:0000313" key="4">
    <source>
        <dbReference type="EMBL" id="OUJ75759.1"/>
    </source>
</evidence>
<dbReference type="PANTHER" id="PTHR44103:SF1">
    <property type="entry name" value="PROPROTEIN CONVERTASE P"/>
    <property type="match status" value="1"/>
</dbReference>
<accession>A0A243WJF7</accession>
<protein>
    <recommendedName>
        <fullName evidence="3">Secretion system C-terminal sorting domain-containing protein</fullName>
    </recommendedName>
</protein>
<dbReference type="RefSeq" id="WP_086591997.1">
    <property type="nucleotide sequence ID" value="NZ_MTSE01000001.1"/>
</dbReference>
<gene>
    <name evidence="4" type="ORF">BXP70_00155</name>
</gene>
<dbReference type="SUPFAM" id="SSF69318">
    <property type="entry name" value="Integrin alpha N-terminal domain"/>
    <property type="match status" value="2"/>
</dbReference>
<dbReference type="InterPro" id="IPR028994">
    <property type="entry name" value="Integrin_alpha_N"/>
</dbReference>
<proteinExistence type="predicted"/>
<dbReference type="EMBL" id="MTSE01000001">
    <property type="protein sequence ID" value="OUJ75759.1"/>
    <property type="molecule type" value="Genomic_DNA"/>
</dbReference>
<dbReference type="InterPro" id="IPR013517">
    <property type="entry name" value="FG-GAP"/>
</dbReference>
<organism evidence="4 5">
    <name type="scientific">Hymenobacter crusticola</name>
    <dbReference type="NCBI Taxonomy" id="1770526"/>
    <lineage>
        <taxon>Bacteria</taxon>
        <taxon>Pseudomonadati</taxon>
        <taxon>Bacteroidota</taxon>
        <taxon>Cytophagia</taxon>
        <taxon>Cytophagales</taxon>
        <taxon>Hymenobacteraceae</taxon>
        <taxon>Hymenobacter</taxon>
    </lineage>
</organism>
<name>A0A243WJF7_9BACT</name>
<feature type="chain" id="PRO_5012738089" description="Secretion system C-terminal sorting domain-containing protein" evidence="2">
    <location>
        <begin position="22"/>
        <end position="752"/>
    </location>
</feature>
<evidence type="ECO:0000313" key="5">
    <source>
        <dbReference type="Proteomes" id="UP000194873"/>
    </source>
</evidence>
<keyword evidence="5" id="KW-1185">Reference proteome</keyword>
<dbReference type="OrthoDB" id="9816120at2"/>